<comment type="caution">
    <text evidence="8">The sequence shown here is derived from an EMBL/GenBank/DDBJ whole genome shotgun (WGS) entry which is preliminary data.</text>
</comment>
<dbReference type="AlphaFoldDB" id="A0A9X0W9E6"/>
<accession>A0A9X0W9E6</accession>
<evidence type="ECO:0000313" key="9">
    <source>
        <dbReference type="Proteomes" id="UP001138768"/>
    </source>
</evidence>
<protein>
    <submittedName>
        <fullName evidence="8">GNAT family N-acetyltransferase</fullName>
    </submittedName>
</protein>
<dbReference type="GO" id="GO:0016747">
    <property type="term" value="F:acyltransferase activity, transferring groups other than amino-acyl groups"/>
    <property type="evidence" value="ECO:0007669"/>
    <property type="project" value="InterPro"/>
</dbReference>
<dbReference type="PROSITE" id="PS51186">
    <property type="entry name" value="GNAT"/>
    <property type="match status" value="1"/>
</dbReference>
<keyword evidence="3" id="KW-1277">Toxin-antitoxin system</keyword>
<evidence type="ECO:0000256" key="5">
    <source>
        <dbReference type="ARBA" id="ARBA00023315"/>
    </source>
</evidence>
<keyword evidence="2" id="KW-0678">Repressor</keyword>
<dbReference type="EMBL" id="NRRY01000019">
    <property type="protein sequence ID" value="MBK1619267.1"/>
    <property type="molecule type" value="Genomic_DNA"/>
</dbReference>
<dbReference type="RefSeq" id="WP_200244445.1">
    <property type="nucleotide sequence ID" value="NZ_NRRY01000019.1"/>
</dbReference>
<dbReference type="PANTHER" id="PTHR36449:SF1">
    <property type="entry name" value="ACETYLTRANSFERASE"/>
    <property type="match status" value="1"/>
</dbReference>
<comment type="catalytic activity">
    <reaction evidence="6">
        <text>glycyl-tRNA(Gly) + acetyl-CoA = N-acetylglycyl-tRNA(Gly) + CoA + H(+)</text>
        <dbReference type="Rhea" id="RHEA:81867"/>
        <dbReference type="Rhea" id="RHEA-COMP:9683"/>
        <dbReference type="Rhea" id="RHEA-COMP:19766"/>
        <dbReference type="ChEBI" id="CHEBI:15378"/>
        <dbReference type="ChEBI" id="CHEBI:57287"/>
        <dbReference type="ChEBI" id="CHEBI:57288"/>
        <dbReference type="ChEBI" id="CHEBI:78522"/>
        <dbReference type="ChEBI" id="CHEBI:232036"/>
    </reaction>
</comment>
<comment type="similarity">
    <text evidence="1">Belongs to the acetyltransferase family. GNAT subfamily.</text>
</comment>
<dbReference type="Pfam" id="PF13508">
    <property type="entry name" value="Acetyltransf_7"/>
    <property type="match status" value="1"/>
</dbReference>
<dbReference type="InterPro" id="IPR016181">
    <property type="entry name" value="Acyl_CoA_acyltransferase"/>
</dbReference>
<dbReference type="InterPro" id="IPR000182">
    <property type="entry name" value="GNAT_dom"/>
</dbReference>
<keyword evidence="9" id="KW-1185">Reference proteome</keyword>
<dbReference type="PANTHER" id="PTHR36449">
    <property type="entry name" value="ACETYLTRANSFERASE-RELATED"/>
    <property type="match status" value="1"/>
</dbReference>
<proteinExistence type="inferred from homology"/>
<organism evidence="8 9">
    <name type="scientific">Lamprobacter modestohalophilus</name>
    <dbReference type="NCBI Taxonomy" id="1064514"/>
    <lineage>
        <taxon>Bacteria</taxon>
        <taxon>Pseudomonadati</taxon>
        <taxon>Pseudomonadota</taxon>
        <taxon>Gammaproteobacteria</taxon>
        <taxon>Chromatiales</taxon>
        <taxon>Chromatiaceae</taxon>
        <taxon>Lamprobacter</taxon>
    </lineage>
</organism>
<evidence type="ECO:0000313" key="8">
    <source>
        <dbReference type="EMBL" id="MBK1619267.1"/>
    </source>
</evidence>
<name>A0A9X0W9E6_9GAMM</name>
<reference evidence="8 9" key="1">
    <citation type="journal article" date="2020" name="Microorganisms">
        <title>Osmotic Adaptation and Compatible Solute Biosynthesis of Phototrophic Bacteria as Revealed from Genome Analyses.</title>
        <authorList>
            <person name="Imhoff J.F."/>
            <person name="Rahn T."/>
            <person name="Kunzel S."/>
            <person name="Keller A."/>
            <person name="Neulinger S.C."/>
        </authorList>
    </citation>
    <scope>NUCLEOTIDE SEQUENCE [LARGE SCALE GENOMIC DNA]</scope>
    <source>
        <strain evidence="8 9">DSM 25653</strain>
    </source>
</reference>
<evidence type="ECO:0000259" key="7">
    <source>
        <dbReference type="PROSITE" id="PS51186"/>
    </source>
</evidence>
<feature type="domain" description="N-acetyltransferase" evidence="7">
    <location>
        <begin position="3"/>
        <end position="166"/>
    </location>
</feature>
<evidence type="ECO:0000256" key="2">
    <source>
        <dbReference type="ARBA" id="ARBA00022491"/>
    </source>
</evidence>
<evidence type="ECO:0000256" key="6">
    <source>
        <dbReference type="ARBA" id="ARBA00049880"/>
    </source>
</evidence>
<keyword evidence="4" id="KW-0808">Transferase</keyword>
<evidence type="ECO:0000256" key="1">
    <source>
        <dbReference type="ARBA" id="ARBA00009342"/>
    </source>
</evidence>
<dbReference type="SUPFAM" id="SSF55729">
    <property type="entry name" value="Acyl-CoA N-acyltransferases (Nat)"/>
    <property type="match status" value="1"/>
</dbReference>
<evidence type="ECO:0000256" key="4">
    <source>
        <dbReference type="ARBA" id="ARBA00022679"/>
    </source>
</evidence>
<sequence length="172" mass="19212">MKLRIRRLEPTDDRRQFASGNPDLDRFFQRFAGQNQFRHHIGVTYIALAEDTILGFVTVAPSEIELSALPKERSRQLPRYPLPVLRVARLAVAEQAQGHGVGKALLRFALALARQTAEEVGCIGVVVDAKPEAQAFYRQYGFEAFRVLEGALLERPEPLPMFLPLSAIPSSS</sequence>
<dbReference type="Proteomes" id="UP001138768">
    <property type="component" value="Unassembled WGS sequence"/>
</dbReference>
<gene>
    <name evidence="8" type="ORF">CKO42_12635</name>
</gene>
<keyword evidence="5" id="KW-0012">Acyltransferase</keyword>
<dbReference type="Gene3D" id="3.40.630.30">
    <property type="match status" value="1"/>
</dbReference>
<evidence type="ECO:0000256" key="3">
    <source>
        <dbReference type="ARBA" id="ARBA00022649"/>
    </source>
</evidence>